<dbReference type="CDD" id="cd06849">
    <property type="entry name" value="lipoyl_domain"/>
    <property type="match status" value="2"/>
</dbReference>
<evidence type="ECO:0000313" key="13">
    <source>
        <dbReference type="EMBL" id="NLF55687.1"/>
    </source>
</evidence>
<dbReference type="Pfam" id="PF02817">
    <property type="entry name" value="E3_binding"/>
    <property type="match status" value="1"/>
</dbReference>
<dbReference type="FunFam" id="3.30.559.10:FF:000004">
    <property type="entry name" value="Acetyltransferase component of pyruvate dehydrogenase complex"/>
    <property type="match status" value="1"/>
</dbReference>
<evidence type="ECO:0000256" key="8">
    <source>
        <dbReference type="ARBA" id="ARBA00048370"/>
    </source>
</evidence>
<proteinExistence type="inferred from homology"/>
<dbReference type="InterPro" id="IPR003016">
    <property type="entry name" value="2-oxoA_DH_lipoyl-BS"/>
</dbReference>
<evidence type="ECO:0000256" key="3">
    <source>
        <dbReference type="ARBA" id="ARBA00022679"/>
    </source>
</evidence>
<dbReference type="InterPro" id="IPR011053">
    <property type="entry name" value="Single_hybrid_motif"/>
</dbReference>
<evidence type="ECO:0000256" key="4">
    <source>
        <dbReference type="ARBA" id="ARBA00022737"/>
    </source>
</evidence>
<dbReference type="Gene3D" id="4.10.320.10">
    <property type="entry name" value="E3-binding domain"/>
    <property type="match status" value="1"/>
</dbReference>
<dbReference type="Proteomes" id="UP000536534">
    <property type="component" value="Unassembled WGS sequence"/>
</dbReference>
<evidence type="ECO:0000256" key="1">
    <source>
        <dbReference type="ARBA" id="ARBA00007317"/>
    </source>
</evidence>
<dbReference type="GO" id="GO:0005737">
    <property type="term" value="C:cytoplasm"/>
    <property type="evidence" value="ECO:0007669"/>
    <property type="project" value="TreeGrafter"/>
</dbReference>
<dbReference type="InterPro" id="IPR036625">
    <property type="entry name" value="E3-bd_dom_sf"/>
</dbReference>
<feature type="region of interest" description="Disordered" evidence="10">
    <location>
        <begin position="201"/>
        <end position="235"/>
    </location>
</feature>
<evidence type="ECO:0000259" key="11">
    <source>
        <dbReference type="PROSITE" id="PS50968"/>
    </source>
</evidence>
<dbReference type="EC" id="2.3.1.12" evidence="9"/>
<dbReference type="PROSITE" id="PS51826">
    <property type="entry name" value="PSBD"/>
    <property type="match status" value="1"/>
</dbReference>
<comment type="subunit">
    <text evidence="2 9">Forms a 24-polypeptide structural core with octahedral symmetry.</text>
</comment>
<dbReference type="SUPFAM" id="SSF51230">
    <property type="entry name" value="Single hybrid motif"/>
    <property type="match status" value="2"/>
</dbReference>
<reference evidence="13 14" key="1">
    <citation type="journal article" date="2020" name="Biotechnol. Biofuels">
        <title>New insights from the biogas microbiome by comprehensive genome-resolved metagenomics of nearly 1600 species originating from multiple anaerobic digesters.</title>
        <authorList>
            <person name="Campanaro S."/>
            <person name="Treu L."/>
            <person name="Rodriguez-R L.M."/>
            <person name="Kovalovszki A."/>
            <person name="Ziels R.M."/>
            <person name="Maus I."/>
            <person name="Zhu X."/>
            <person name="Kougias P.G."/>
            <person name="Basile A."/>
            <person name="Luo G."/>
            <person name="Schluter A."/>
            <person name="Konstantinidis K.T."/>
            <person name="Angelidaki I."/>
        </authorList>
    </citation>
    <scope>NUCLEOTIDE SEQUENCE [LARGE SCALE GENOMIC DNA]</scope>
    <source>
        <strain evidence="13">AS06rmzACSIP_256</strain>
    </source>
</reference>
<keyword evidence="5 9" id="KW-0450">Lipoyl</keyword>
<evidence type="ECO:0000256" key="5">
    <source>
        <dbReference type="ARBA" id="ARBA00022823"/>
    </source>
</evidence>
<keyword evidence="6 9" id="KW-0012">Acyltransferase</keyword>
<comment type="similarity">
    <text evidence="1 9">Belongs to the 2-oxoacid dehydrogenase family.</text>
</comment>
<evidence type="ECO:0000256" key="9">
    <source>
        <dbReference type="RuleBase" id="RU361137"/>
    </source>
</evidence>
<feature type="compositionally biased region" description="Low complexity" evidence="10">
    <location>
        <begin position="201"/>
        <end position="219"/>
    </location>
</feature>
<dbReference type="GO" id="GO:0006086">
    <property type="term" value="P:pyruvate decarboxylation to acetyl-CoA"/>
    <property type="evidence" value="ECO:0007669"/>
    <property type="project" value="UniProtKB-UniRule"/>
</dbReference>
<organism evidence="13 14">
    <name type="scientific">Thauera phenolivorans</name>
    <dbReference type="NCBI Taxonomy" id="1792543"/>
    <lineage>
        <taxon>Bacteria</taxon>
        <taxon>Pseudomonadati</taxon>
        <taxon>Pseudomonadota</taxon>
        <taxon>Betaproteobacteria</taxon>
        <taxon>Rhodocyclales</taxon>
        <taxon>Zoogloeaceae</taxon>
        <taxon>Thauera</taxon>
    </lineage>
</organism>
<dbReference type="SUPFAM" id="SSF47005">
    <property type="entry name" value="Peripheral subunit-binding domain of 2-oxo acid dehydrogenase complex"/>
    <property type="match status" value="1"/>
</dbReference>
<dbReference type="AlphaFoldDB" id="A0A7X7LYP5"/>
<dbReference type="Pfam" id="PF00364">
    <property type="entry name" value="Biotin_lipoyl"/>
    <property type="match status" value="2"/>
</dbReference>
<dbReference type="PROSITE" id="PS50968">
    <property type="entry name" value="BIOTINYL_LIPOYL"/>
    <property type="match status" value="2"/>
</dbReference>
<comment type="caution">
    <text evidence="13">The sequence shown here is derived from an EMBL/GenBank/DDBJ whole genome shotgun (WGS) entry which is preliminary data.</text>
</comment>
<dbReference type="PANTHER" id="PTHR43178">
    <property type="entry name" value="DIHYDROLIPOAMIDE ACETYLTRANSFERASE COMPONENT OF PYRUVATE DEHYDROGENASE COMPLEX"/>
    <property type="match status" value="1"/>
</dbReference>
<dbReference type="Gene3D" id="3.30.559.10">
    <property type="entry name" value="Chloramphenicol acetyltransferase-like domain"/>
    <property type="match status" value="1"/>
</dbReference>
<sequence length="566" mass="58445">MSQLTEVKVPDIGDFDAVPVIELFVKPGDTVAIDDSICTLESDKATMDVPSSAAGVIKEVLVNVGDKVAEGSVLIRVEEAGASAAALIAATPPVSAAAPAAASAAPAAPAAPPSGPDEGGIVEVTVPDIGDFSDVPVIELFVKPGDTIAVDDAIATLESDKATMDVPSSHAGVVQDLRVKVGDRVGQGSVLLTLATSAAPASPAPATSVKAPSAPAAAHARADDRAGELADGSPAASVPASMKVAEPFAQSAVRVGGRIHASPSVRAFARDLGVDLAQVKATGPKNRILKEDVAGFIKSAMSTGVVPGRTPAAGAAAASLGGGLDLLPWPKVDFAKFGEVEVKPLSRIKKIAGQNLARNWVMIPAVTYHEDADITDLEAFRVAMNKEHEKSGRKLTMLAFIIKASVRALQEFPEFNTSLDGDNLVYKKYFNIAFAADTPNGLVVPVVKDADKKSVFEIAAETGALAKKAREGKLGPADMSGACFTISSLGGIGGTYFAPIVNAPEVAILGVNKSAMKPVWDGKQFVPRLTLPMSLTADHRVIDGALATRFNVYLAQLLADFRRVML</sequence>
<dbReference type="PANTHER" id="PTHR43178:SF2">
    <property type="entry name" value="DIHYDROLIPOYLLYSINE-RESIDUE ACETYLTRANSFERASE COMPONENT OF PYRUVATE DEHYDROGENASE COMPLEX"/>
    <property type="match status" value="1"/>
</dbReference>
<dbReference type="InterPro" id="IPR023213">
    <property type="entry name" value="CAT-like_dom_sf"/>
</dbReference>
<dbReference type="OrthoDB" id="9805770at2"/>
<feature type="domain" description="Peripheral subunit-binding (PSBD)" evidence="12">
    <location>
        <begin position="260"/>
        <end position="297"/>
    </location>
</feature>
<dbReference type="RefSeq" id="WP_068809703.1">
    <property type="nucleotide sequence ID" value="NZ_MBFM01000007.1"/>
</dbReference>
<accession>A0A7X7LYP5</accession>
<dbReference type="NCBIfam" id="TIGR01348">
    <property type="entry name" value="PDHac_trf_long"/>
    <property type="match status" value="1"/>
</dbReference>
<dbReference type="InterPro" id="IPR000089">
    <property type="entry name" value="Biotin_lipoyl"/>
</dbReference>
<evidence type="ECO:0000313" key="14">
    <source>
        <dbReference type="Proteomes" id="UP000536534"/>
    </source>
</evidence>
<evidence type="ECO:0000259" key="12">
    <source>
        <dbReference type="PROSITE" id="PS51826"/>
    </source>
</evidence>
<dbReference type="GO" id="GO:0031405">
    <property type="term" value="F:lipoic acid binding"/>
    <property type="evidence" value="ECO:0007669"/>
    <property type="project" value="TreeGrafter"/>
</dbReference>
<gene>
    <name evidence="13" type="primary">aceF</name>
    <name evidence="13" type="ORF">GX576_15065</name>
</gene>
<dbReference type="Gene3D" id="2.40.50.100">
    <property type="match status" value="2"/>
</dbReference>
<dbReference type="GO" id="GO:0045254">
    <property type="term" value="C:pyruvate dehydrogenase complex"/>
    <property type="evidence" value="ECO:0007669"/>
    <property type="project" value="UniProtKB-UniRule"/>
</dbReference>
<evidence type="ECO:0000256" key="10">
    <source>
        <dbReference type="SAM" id="MobiDB-lite"/>
    </source>
</evidence>
<feature type="domain" description="Lipoyl-binding" evidence="11">
    <location>
        <begin position="121"/>
        <end position="195"/>
    </location>
</feature>
<evidence type="ECO:0000256" key="7">
    <source>
        <dbReference type="ARBA" id="ARBA00025211"/>
    </source>
</evidence>
<name>A0A7X7LYP5_9RHOO</name>
<evidence type="ECO:0000256" key="2">
    <source>
        <dbReference type="ARBA" id="ARBA00011484"/>
    </source>
</evidence>
<dbReference type="FunFam" id="2.40.50.100:FF:000009">
    <property type="entry name" value="Acetyltransferase component of pyruvate dehydrogenase complex"/>
    <property type="match status" value="2"/>
</dbReference>
<evidence type="ECO:0000256" key="6">
    <source>
        <dbReference type="ARBA" id="ARBA00023315"/>
    </source>
</evidence>
<dbReference type="InterPro" id="IPR001078">
    <property type="entry name" value="2-oxoacid_DH_actylTfrase"/>
</dbReference>
<comment type="cofactor">
    <cofactor evidence="9">
        <name>(R)-lipoate</name>
        <dbReference type="ChEBI" id="CHEBI:83088"/>
    </cofactor>
    <text evidence="9">Binds 2 lipoyl cofactors covalently.</text>
</comment>
<dbReference type="GO" id="GO:0004742">
    <property type="term" value="F:dihydrolipoyllysine-residue acetyltransferase activity"/>
    <property type="evidence" value="ECO:0007669"/>
    <property type="project" value="UniProtKB-UniRule"/>
</dbReference>
<feature type="domain" description="Lipoyl-binding" evidence="11">
    <location>
        <begin position="4"/>
        <end position="78"/>
    </location>
</feature>
<dbReference type="EMBL" id="JAAYYV010000436">
    <property type="protein sequence ID" value="NLF55687.1"/>
    <property type="molecule type" value="Genomic_DNA"/>
</dbReference>
<comment type="function">
    <text evidence="7">The pyruvate dehydrogenase complex catalyzes the overall conversion of pyruvate to acetyl-CoA and CO(2). It contains multiple copies of three enzymatic components: pyruvate dehydrogenase (E1), dihydrolipoamide acetyltransferase (E2) and lipoamide dehydrogenase (E3).</text>
</comment>
<dbReference type="InterPro" id="IPR050743">
    <property type="entry name" value="2-oxoacid_DH_E2_comp"/>
</dbReference>
<keyword evidence="4" id="KW-0677">Repeat</keyword>
<dbReference type="PROSITE" id="PS00189">
    <property type="entry name" value="LIPOYL"/>
    <property type="match status" value="2"/>
</dbReference>
<dbReference type="SUPFAM" id="SSF52777">
    <property type="entry name" value="CoA-dependent acyltransferases"/>
    <property type="match status" value="1"/>
</dbReference>
<comment type="catalytic activity">
    <reaction evidence="8 9">
        <text>N(6)-[(R)-dihydrolipoyl]-L-lysyl-[protein] + acetyl-CoA = N(6)-[(R)-S(8)-acetyldihydrolipoyl]-L-lysyl-[protein] + CoA</text>
        <dbReference type="Rhea" id="RHEA:17017"/>
        <dbReference type="Rhea" id="RHEA-COMP:10475"/>
        <dbReference type="Rhea" id="RHEA-COMP:10478"/>
        <dbReference type="ChEBI" id="CHEBI:57287"/>
        <dbReference type="ChEBI" id="CHEBI:57288"/>
        <dbReference type="ChEBI" id="CHEBI:83100"/>
        <dbReference type="ChEBI" id="CHEBI:83111"/>
        <dbReference type="EC" id="2.3.1.12"/>
    </reaction>
</comment>
<protein>
    <recommendedName>
        <fullName evidence="9">Acetyltransferase component of pyruvate dehydrogenase complex</fullName>
        <ecNumber evidence="9">2.3.1.12</ecNumber>
    </recommendedName>
</protein>
<dbReference type="Pfam" id="PF00198">
    <property type="entry name" value="2-oxoacid_dh"/>
    <property type="match status" value="1"/>
</dbReference>
<keyword evidence="3 9" id="KW-0808">Transferase</keyword>
<dbReference type="InterPro" id="IPR006256">
    <property type="entry name" value="AcTrfase_Pyrv_DH_cplx"/>
</dbReference>
<dbReference type="InterPro" id="IPR004167">
    <property type="entry name" value="PSBD"/>
</dbReference>